<dbReference type="PANTHER" id="PTHR31490:SF90">
    <property type="entry name" value="ENDO-1,4-BETA-XYLANASE A"/>
    <property type="match status" value="1"/>
</dbReference>
<evidence type="ECO:0000256" key="4">
    <source>
        <dbReference type="ARBA" id="ARBA00023326"/>
    </source>
</evidence>
<evidence type="ECO:0000259" key="7">
    <source>
        <dbReference type="PROSITE" id="PS51760"/>
    </source>
</evidence>
<comment type="caution">
    <text evidence="8">The sequence shown here is derived from an EMBL/GenBank/DDBJ whole genome shotgun (WGS) entry which is preliminary data.</text>
</comment>
<organism evidence="8 9">
    <name type="scientific">Rhodopirellula halodulae</name>
    <dbReference type="NCBI Taxonomy" id="2894198"/>
    <lineage>
        <taxon>Bacteria</taxon>
        <taxon>Pseudomonadati</taxon>
        <taxon>Planctomycetota</taxon>
        <taxon>Planctomycetia</taxon>
        <taxon>Pirellulales</taxon>
        <taxon>Pirellulaceae</taxon>
        <taxon>Rhodopirellula</taxon>
    </lineage>
</organism>
<dbReference type="InterPro" id="IPR017853">
    <property type="entry name" value="GH"/>
</dbReference>
<dbReference type="EC" id="3.2.1.8" evidence="5"/>
<accession>A0ABS8NKX0</accession>
<dbReference type="Gene3D" id="3.20.20.80">
    <property type="entry name" value="Glycosidases"/>
    <property type="match status" value="1"/>
</dbReference>
<dbReference type="SUPFAM" id="SSF51445">
    <property type="entry name" value="(Trans)glycosidases"/>
    <property type="match status" value="1"/>
</dbReference>
<comment type="catalytic activity">
    <reaction evidence="5">
        <text>Endohydrolysis of (1-&gt;4)-beta-D-xylosidic linkages in xylans.</text>
        <dbReference type="EC" id="3.2.1.8"/>
    </reaction>
</comment>
<evidence type="ECO:0000256" key="2">
    <source>
        <dbReference type="ARBA" id="ARBA00023277"/>
    </source>
</evidence>
<evidence type="ECO:0000256" key="1">
    <source>
        <dbReference type="ARBA" id="ARBA00022801"/>
    </source>
</evidence>
<name>A0ABS8NKX0_9BACT</name>
<dbReference type="SMART" id="SM00633">
    <property type="entry name" value="Glyco_10"/>
    <property type="match status" value="1"/>
</dbReference>
<dbReference type="PROSITE" id="PS51760">
    <property type="entry name" value="GH10_2"/>
    <property type="match status" value="1"/>
</dbReference>
<keyword evidence="6" id="KW-0732">Signal</keyword>
<dbReference type="EMBL" id="JAJKFW010000025">
    <property type="protein sequence ID" value="MCC9643597.1"/>
    <property type="molecule type" value="Genomic_DNA"/>
</dbReference>
<sequence length="382" mass="43606">MSVSNFGFRLNCLNAMAMLILTVGAAAVHGQEPDSRSLKDAVASRFKIGVGVSHQVVQNADDAALIRQHFQILTPENCMKPQGIHPEEERWNFGPTDAFADFVRENDLEMVGHCLVWAKDDRTDQWMMEEDGQPVSREKLLQRIQNHVDVVVERYADVSTHWDVVNEAIGDSGDGLLRDSVYSRTTGIDFIVTAFQAARAKDPDALLIYNDYNGHKPGKREKLIEFLKQAKAKGAPIDAYGMQGHFELGDNSLDELRTTFDQLRELGVQVVVSELDIDIVRRGRWWADGNAHREELKSFDPYKDGMPAEIEAEMVQQYVALFQLFDEYQDIIARVSFWNLHDGQSWLNYFPWNRVNHPLLFDRQRQPKPAFDAVIELLNQSE</sequence>
<keyword evidence="3 5" id="KW-0326">Glycosidase</keyword>
<evidence type="ECO:0000313" key="8">
    <source>
        <dbReference type="EMBL" id="MCC9643597.1"/>
    </source>
</evidence>
<protein>
    <recommendedName>
        <fullName evidence="5">Beta-xylanase</fullName>
        <ecNumber evidence="5">3.2.1.8</ecNumber>
    </recommendedName>
</protein>
<dbReference type="PRINTS" id="PR00134">
    <property type="entry name" value="GLHYDRLASE10"/>
</dbReference>
<dbReference type="PANTHER" id="PTHR31490">
    <property type="entry name" value="GLYCOSYL HYDROLASE"/>
    <property type="match status" value="1"/>
</dbReference>
<dbReference type="Pfam" id="PF00331">
    <property type="entry name" value="Glyco_hydro_10"/>
    <property type="match status" value="1"/>
</dbReference>
<comment type="similarity">
    <text evidence="5">Belongs to the glycosyl hydrolase 10 (cellulase F) family.</text>
</comment>
<evidence type="ECO:0000256" key="5">
    <source>
        <dbReference type="RuleBase" id="RU361174"/>
    </source>
</evidence>
<feature type="domain" description="GH10" evidence="7">
    <location>
        <begin position="32"/>
        <end position="377"/>
    </location>
</feature>
<feature type="signal peptide" evidence="6">
    <location>
        <begin position="1"/>
        <end position="17"/>
    </location>
</feature>
<gene>
    <name evidence="8" type="ORF">LOC71_15030</name>
</gene>
<keyword evidence="1 5" id="KW-0378">Hydrolase</keyword>
<dbReference type="Proteomes" id="UP001430306">
    <property type="component" value="Unassembled WGS sequence"/>
</dbReference>
<evidence type="ECO:0000256" key="3">
    <source>
        <dbReference type="ARBA" id="ARBA00023295"/>
    </source>
</evidence>
<keyword evidence="2 5" id="KW-0119">Carbohydrate metabolism</keyword>
<dbReference type="InterPro" id="IPR001000">
    <property type="entry name" value="GH10_dom"/>
</dbReference>
<evidence type="ECO:0000313" key="9">
    <source>
        <dbReference type="Proteomes" id="UP001430306"/>
    </source>
</evidence>
<keyword evidence="9" id="KW-1185">Reference proteome</keyword>
<dbReference type="InterPro" id="IPR044846">
    <property type="entry name" value="GH10"/>
</dbReference>
<feature type="chain" id="PRO_5047331472" description="Beta-xylanase" evidence="6">
    <location>
        <begin position="18"/>
        <end position="382"/>
    </location>
</feature>
<evidence type="ECO:0000256" key="6">
    <source>
        <dbReference type="SAM" id="SignalP"/>
    </source>
</evidence>
<proteinExistence type="inferred from homology"/>
<keyword evidence="4 5" id="KW-0624">Polysaccharide degradation</keyword>
<reference evidence="8" key="1">
    <citation type="submission" date="2021-11" db="EMBL/GenBank/DDBJ databases">
        <title>Genome sequence.</title>
        <authorList>
            <person name="Sun Q."/>
        </authorList>
    </citation>
    <scope>NUCLEOTIDE SEQUENCE</scope>
    <source>
        <strain evidence="8">JC740</strain>
    </source>
</reference>